<dbReference type="EMBL" id="LAZR01007911">
    <property type="protein sequence ID" value="KKM82123.1"/>
    <property type="molecule type" value="Genomic_DNA"/>
</dbReference>
<sequence>MELVRSSRRPYKVIYPRTNLCVILGSHTEVVLCDYMFKPRTSRRPYELHELHELT</sequence>
<reference evidence="1" key="1">
    <citation type="journal article" date="2015" name="Nature">
        <title>Complex archaea that bridge the gap between prokaryotes and eukaryotes.</title>
        <authorList>
            <person name="Spang A."/>
            <person name="Saw J.H."/>
            <person name="Jorgensen S.L."/>
            <person name="Zaremba-Niedzwiedzka K."/>
            <person name="Martijn J."/>
            <person name="Lind A.E."/>
            <person name="van Eijk R."/>
            <person name="Schleper C."/>
            <person name="Guy L."/>
            <person name="Ettema T.J."/>
        </authorList>
    </citation>
    <scope>NUCLEOTIDE SEQUENCE</scope>
</reference>
<proteinExistence type="predicted"/>
<comment type="caution">
    <text evidence="1">The sequence shown here is derived from an EMBL/GenBank/DDBJ whole genome shotgun (WGS) entry which is preliminary data.</text>
</comment>
<accession>A0A0F9KJG9</accession>
<organism evidence="1">
    <name type="scientific">marine sediment metagenome</name>
    <dbReference type="NCBI Taxonomy" id="412755"/>
    <lineage>
        <taxon>unclassified sequences</taxon>
        <taxon>metagenomes</taxon>
        <taxon>ecological metagenomes</taxon>
    </lineage>
</organism>
<evidence type="ECO:0000313" key="1">
    <source>
        <dbReference type="EMBL" id="KKM82123.1"/>
    </source>
</evidence>
<name>A0A0F9KJG9_9ZZZZ</name>
<gene>
    <name evidence="1" type="ORF">LCGC14_1322720</name>
</gene>
<dbReference type="AlphaFoldDB" id="A0A0F9KJG9"/>
<protein>
    <submittedName>
        <fullName evidence="1">Uncharacterized protein</fullName>
    </submittedName>
</protein>